<dbReference type="Proteomes" id="UP000234460">
    <property type="component" value="Chromosome LMANV2"/>
</dbReference>
<gene>
    <name evidence="1" type="ORF">LMANV2_280086</name>
</gene>
<reference evidence="1 2" key="1">
    <citation type="submission" date="2017-11" db="EMBL/GenBank/DDBJ databases">
        <authorList>
            <person name="Lechat P."/>
        </authorList>
    </citation>
    <scope>NUCLEOTIDE SEQUENCE [LARGE SCALE GENOMIC DNA]</scope>
    <source>
        <strain evidence="1">L495</strain>
    </source>
</reference>
<sequence>MLISIKLNTVNFITKHCFGAKTVYLNFTFNKLNILRVIYIIVILEHLSTQNF</sequence>
<evidence type="ECO:0000313" key="1">
    <source>
        <dbReference type="EMBL" id="SOR61321.1"/>
    </source>
</evidence>
<name>A0AAQ1NXI8_LEPIR</name>
<comment type="caution">
    <text evidence="1">The sequence shown here is derived from an EMBL/GenBank/DDBJ whole genome shotgun (WGS) entry which is preliminary data.</text>
</comment>
<proteinExistence type="predicted"/>
<evidence type="ECO:0000313" key="2">
    <source>
        <dbReference type="Proteomes" id="UP000234460"/>
    </source>
</evidence>
<protein>
    <submittedName>
        <fullName evidence="1">Uncharacterized protein</fullName>
    </submittedName>
</protein>
<dbReference type="AlphaFoldDB" id="A0AAQ1NXI8"/>
<dbReference type="EMBL" id="OEJX01000021">
    <property type="protein sequence ID" value="SOR61321.1"/>
    <property type="molecule type" value="Genomic_DNA"/>
</dbReference>
<accession>A0AAQ1NXI8</accession>
<organism evidence="1 2">
    <name type="scientific">Leptospira interrogans serovar Manilae</name>
    <dbReference type="NCBI Taxonomy" id="214675"/>
    <lineage>
        <taxon>Bacteria</taxon>
        <taxon>Pseudomonadati</taxon>
        <taxon>Spirochaetota</taxon>
        <taxon>Spirochaetia</taxon>
        <taxon>Leptospirales</taxon>
        <taxon>Leptospiraceae</taxon>
        <taxon>Leptospira</taxon>
    </lineage>
</organism>